<dbReference type="InterPro" id="IPR012341">
    <property type="entry name" value="6hp_glycosidase-like_sf"/>
</dbReference>
<dbReference type="Pfam" id="PF21104">
    <property type="entry name" value="Glyco_hydro_78_N"/>
    <property type="match status" value="1"/>
</dbReference>
<proteinExistence type="predicted"/>
<evidence type="ECO:0000313" key="4">
    <source>
        <dbReference type="Proteomes" id="UP000323144"/>
    </source>
</evidence>
<dbReference type="GO" id="GO:0005975">
    <property type="term" value="P:carbohydrate metabolic process"/>
    <property type="evidence" value="ECO:0007669"/>
    <property type="project" value="InterPro"/>
</dbReference>
<dbReference type="SUPFAM" id="SSF48208">
    <property type="entry name" value="Six-hairpin glycosidases"/>
    <property type="match status" value="1"/>
</dbReference>
<dbReference type="InterPro" id="IPR008928">
    <property type="entry name" value="6-hairpin_glycosidase_sf"/>
</dbReference>
<dbReference type="KEGG" id="schi:SCHIN_v1c08020"/>
<feature type="domain" description="Alpha-L-rhamnosidase six-hairpin glycosidase" evidence="1">
    <location>
        <begin position="195"/>
        <end position="524"/>
    </location>
</feature>
<gene>
    <name evidence="3" type="ORF">SCHIN_v1c08020</name>
</gene>
<protein>
    <submittedName>
        <fullName evidence="3">Bacterial alpha-L-rhamnosidase</fullName>
    </submittedName>
</protein>
<dbReference type="EMBL" id="CP043026">
    <property type="protein sequence ID" value="QEH61997.1"/>
    <property type="molecule type" value="Genomic_DNA"/>
</dbReference>
<dbReference type="Gene3D" id="1.50.10.10">
    <property type="match status" value="1"/>
</dbReference>
<evidence type="ECO:0000259" key="1">
    <source>
        <dbReference type="Pfam" id="PF17389"/>
    </source>
</evidence>
<dbReference type="RefSeq" id="WP_208057178.1">
    <property type="nucleotide sequence ID" value="NZ_CP043026.1"/>
</dbReference>
<dbReference type="AlphaFoldDB" id="A0A5B9Y6V5"/>
<accession>A0A5B9Y6V5</accession>
<keyword evidence="4" id="KW-1185">Reference proteome</keyword>
<sequence>MASFTIIENFEPIKDSKMLDKAKSFNRELFKKTVNPCRIIKGLKIDESTKRYVPNELIEIEKMKDIKLQQDENIIIDFGNHFVGKLKIKIAHSGSHPDAPGFIKLKMAEIIDELAADSSNYEGWISKGWIQEEWIHIDEFPMEIKLDRRYALRYLQLDVLATSAKYKIYVEEVSLEAESWIDFKDNPQLKKVQDKELIELDKVGLRTLRNSMQNVYEDGPKRDRRLWLGDLRLQALTNYYSFNDLELVKKCLYLFSASKFPNKSLGACLFVSPEVQVDDTNLIDYSLIFISTVYDYYEHTKDIELVKEFWEVIMDQVNTTWEFLGEQKMTNLNNDTFWSFIDWNPELDKNAAIQGVYITTYKHAIYLANVLGKNTDAKNLEEKINLLSEVAKNNYWDEKQGLFVSGDQKQISYHSNIWMVLSGLFDQEKNKKILKKIIEVKPAIKLKTPYAYHYFLEALFLNDMQEEAVKIMKYYWGEMIKLGADTFWELFDPEDPFYSPYGSSIVNSYCHAWSCAPTYFIRKYMDK</sequence>
<dbReference type="Proteomes" id="UP000323144">
    <property type="component" value="Chromosome"/>
</dbReference>
<dbReference type="PANTHER" id="PTHR34987:SF4">
    <property type="entry name" value="ALPHA-L-RHAMNOSIDASE C-TERMINAL DOMAIN-CONTAINING PROTEIN"/>
    <property type="match status" value="1"/>
</dbReference>
<feature type="domain" description="Glycosyl hydrolase family 78 alpha-rhamnosidase N-terminal" evidence="2">
    <location>
        <begin position="40"/>
        <end position="177"/>
    </location>
</feature>
<dbReference type="InterPro" id="IPR049164">
    <property type="entry name" value="Glyco_hydro_78_N"/>
</dbReference>
<reference evidence="3 4" key="1">
    <citation type="submission" date="2019-08" db="EMBL/GenBank/DDBJ databases">
        <title>Complete genome sequence of Spiroplasma chinense CCH (DSM 19755).</title>
        <authorList>
            <person name="Shen H.-Y."/>
            <person name="Lin Y.-C."/>
            <person name="Chou L."/>
            <person name="Kuo C.-H."/>
        </authorList>
    </citation>
    <scope>NUCLEOTIDE SEQUENCE [LARGE SCALE GENOMIC DNA]</scope>
    <source>
        <strain evidence="3 4">CCH</strain>
    </source>
</reference>
<dbReference type="InterPro" id="IPR035396">
    <property type="entry name" value="Bac_rhamnosid6H"/>
</dbReference>
<organism evidence="3 4">
    <name type="scientific">Spiroplasma chinense</name>
    <dbReference type="NCBI Taxonomy" id="216932"/>
    <lineage>
        <taxon>Bacteria</taxon>
        <taxon>Bacillati</taxon>
        <taxon>Mycoplasmatota</taxon>
        <taxon>Mollicutes</taxon>
        <taxon>Entomoplasmatales</taxon>
        <taxon>Spiroplasmataceae</taxon>
        <taxon>Spiroplasma</taxon>
    </lineage>
</organism>
<dbReference type="Pfam" id="PF17389">
    <property type="entry name" value="Bac_rhamnosid6H"/>
    <property type="match status" value="1"/>
</dbReference>
<evidence type="ECO:0000313" key="3">
    <source>
        <dbReference type="EMBL" id="QEH61997.1"/>
    </source>
</evidence>
<name>A0A5B9Y6V5_9MOLU</name>
<dbReference type="PANTHER" id="PTHR34987">
    <property type="entry name" value="C, PUTATIVE (AFU_ORTHOLOGUE AFUA_3G02880)-RELATED"/>
    <property type="match status" value="1"/>
</dbReference>
<evidence type="ECO:0000259" key="2">
    <source>
        <dbReference type="Pfam" id="PF21104"/>
    </source>
</evidence>